<keyword evidence="1" id="KW-0433">Leucine-rich repeat</keyword>
<feature type="transmembrane region" description="Helical" evidence="6">
    <location>
        <begin position="694"/>
        <end position="720"/>
    </location>
</feature>
<protein>
    <recommendedName>
        <fullName evidence="8">Ig-like domain-containing protein</fullName>
    </recommendedName>
</protein>
<dbReference type="FunFam" id="3.80.10.10:FF:001164">
    <property type="entry name" value="GH01279p"/>
    <property type="match status" value="1"/>
</dbReference>
<reference evidence="9" key="1">
    <citation type="submission" date="2022-11" db="UniProtKB">
        <authorList>
            <consortium name="EnsemblMetazoa"/>
        </authorList>
    </citation>
    <scope>IDENTIFICATION</scope>
</reference>
<dbReference type="Pfam" id="PF13855">
    <property type="entry name" value="LRR_8"/>
    <property type="match status" value="2"/>
</dbReference>
<dbReference type="PANTHER" id="PTHR24369:SF210">
    <property type="entry name" value="CHAOPTIN-RELATED"/>
    <property type="match status" value="1"/>
</dbReference>
<dbReference type="InterPro" id="IPR003599">
    <property type="entry name" value="Ig_sub"/>
</dbReference>
<dbReference type="RefSeq" id="XP_038052338.1">
    <property type="nucleotide sequence ID" value="XM_038196410.1"/>
</dbReference>
<feature type="compositionally biased region" description="Low complexity" evidence="5">
    <location>
        <begin position="496"/>
        <end position="507"/>
    </location>
</feature>
<feature type="chain" id="PRO_5038055576" description="Ig-like domain-containing protein" evidence="7">
    <location>
        <begin position="24"/>
        <end position="850"/>
    </location>
</feature>
<dbReference type="SMART" id="SM00408">
    <property type="entry name" value="IGc2"/>
    <property type="match status" value="1"/>
</dbReference>
<feature type="domain" description="Ig-like" evidence="8">
    <location>
        <begin position="575"/>
        <end position="655"/>
    </location>
</feature>
<feature type="compositionally biased region" description="Pro residues" evidence="5">
    <location>
        <begin position="440"/>
        <end position="452"/>
    </location>
</feature>
<feature type="signal peptide" evidence="7">
    <location>
        <begin position="1"/>
        <end position="23"/>
    </location>
</feature>
<keyword evidence="2 7" id="KW-0732">Signal</keyword>
<dbReference type="InterPro" id="IPR050541">
    <property type="entry name" value="LRR_TM_domain-containing"/>
</dbReference>
<dbReference type="PROSITE" id="PS50835">
    <property type="entry name" value="IG_LIKE"/>
    <property type="match status" value="1"/>
</dbReference>
<feature type="compositionally biased region" description="Pro residues" evidence="5">
    <location>
        <begin position="415"/>
        <end position="424"/>
    </location>
</feature>
<dbReference type="SMART" id="SM00082">
    <property type="entry name" value="LRRCT"/>
    <property type="match status" value="1"/>
</dbReference>
<evidence type="ECO:0000256" key="3">
    <source>
        <dbReference type="ARBA" id="ARBA00022737"/>
    </source>
</evidence>
<organism evidence="9 10">
    <name type="scientific">Patiria miniata</name>
    <name type="common">Bat star</name>
    <name type="synonym">Asterina miniata</name>
    <dbReference type="NCBI Taxonomy" id="46514"/>
    <lineage>
        <taxon>Eukaryota</taxon>
        <taxon>Metazoa</taxon>
        <taxon>Echinodermata</taxon>
        <taxon>Eleutherozoa</taxon>
        <taxon>Asterozoa</taxon>
        <taxon>Asteroidea</taxon>
        <taxon>Valvatacea</taxon>
        <taxon>Valvatida</taxon>
        <taxon>Asterinidae</taxon>
        <taxon>Patiria</taxon>
    </lineage>
</organism>
<feature type="compositionally biased region" description="Polar residues" evidence="5">
    <location>
        <begin position="298"/>
        <end position="308"/>
    </location>
</feature>
<keyword evidence="3" id="KW-0677">Repeat</keyword>
<dbReference type="PANTHER" id="PTHR24369">
    <property type="entry name" value="ANTIGEN BSP, PUTATIVE-RELATED"/>
    <property type="match status" value="1"/>
</dbReference>
<evidence type="ECO:0000256" key="2">
    <source>
        <dbReference type="ARBA" id="ARBA00022729"/>
    </source>
</evidence>
<dbReference type="Pfam" id="PF13927">
    <property type="entry name" value="Ig_3"/>
    <property type="match status" value="1"/>
</dbReference>
<dbReference type="InterPro" id="IPR036179">
    <property type="entry name" value="Ig-like_dom_sf"/>
</dbReference>
<name>A0A913ZKL9_PATMI</name>
<evidence type="ECO:0000256" key="1">
    <source>
        <dbReference type="ARBA" id="ARBA00022614"/>
    </source>
</evidence>
<evidence type="ECO:0000313" key="9">
    <source>
        <dbReference type="EnsemblMetazoa" id="XP_038052338.1"/>
    </source>
</evidence>
<keyword evidence="4" id="KW-1015">Disulfide bond</keyword>
<dbReference type="GO" id="GO:0005886">
    <property type="term" value="C:plasma membrane"/>
    <property type="evidence" value="ECO:0007669"/>
    <property type="project" value="TreeGrafter"/>
</dbReference>
<dbReference type="SUPFAM" id="SSF48726">
    <property type="entry name" value="Immunoglobulin"/>
    <property type="match status" value="1"/>
</dbReference>
<dbReference type="OrthoDB" id="6363818at2759"/>
<dbReference type="InterPro" id="IPR032675">
    <property type="entry name" value="LRR_dom_sf"/>
</dbReference>
<evidence type="ECO:0000259" key="8">
    <source>
        <dbReference type="PROSITE" id="PS50835"/>
    </source>
</evidence>
<keyword evidence="10" id="KW-1185">Reference proteome</keyword>
<feature type="region of interest" description="Disordered" evidence="5">
    <location>
        <begin position="289"/>
        <end position="347"/>
    </location>
</feature>
<dbReference type="PROSITE" id="PS51450">
    <property type="entry name" value="LRR"/>
    <property type="match status" value="4"/>
</dbReference>
<dbReference type="InterPro" id="IPR007110">
    <property type="entry name" value="Ig-like_dom"/>
</dbReference>
<dbReference type="OMA" id="HITHIRL"/>
<feature type="compositionally biased region" description="Polar residues" evidence="5">
    <location>
        <begin position="515"/>
        <end position="539"/>
    </location>
</feature>
<dbReference type="InterPro" id="IPR003598">
    <property type="entry name" value="Ig_sub2"/>
</dbReference>
<evidence type="ECO:0000256" key="6">
    <source>
        <dbReference type="SAM" id="Phobius"/>
    </source>
</evidence>
<sequence>MHGTMLTCALVILMTGLIAMTLGNQGNNARYNRGEDCRFIYASLKYVCAQGAGITQVPSPCCITQVRYLELVGNPLTTLRKKEFSRRFSNLESMDLRNNQISHIQQGAFSGLRRVQILDLSGNRLTSLPDGIFKGLSSLTTLHLGGNGMARMSQGAFSGLPSLSVLRLDNNNLREIQEEAFEPLERLLSLYLNGNQLTTLQSESFSGLSRLQTLSLASNQLQTFPDILPKLPDLVQLILNSNPLICDCRVLFLQQWLAGHSGGQSRETVRCSAPPRFRGHKLMPISPRSLCQTDHHPPNTNGDGTSYVFQGYDESFSSATSVTHQGHGDSAAGGKSFPSAGSTTKPATANERYEQVFFDNIPGDSDHAIPPPLRPTKDPGVALDPGQGPSQATTIPIPMPKPTRDPERTGFVTPNPRPGLPPDGSPNAFNPNPSGQNPSRPRPPGRPPPFEPLRPTSGYGWPNQDTNHTARPGVAGGNGNSEKPAVDPGGPGVHQNGSSNSNGTLGNFPDGGATGSPNHTQNESGASNNKPGQPTDSGILTTLSSVAVNSSVIAGLPGVVGTSGEAGADGNAELPNLPLVIYGVDGQNVVLHCGTKDLAPYPRVKWLHPHGRPVTGLDSRFKLKRDGSLRIHPLRKSDMGSYRCIVRTLTSSRVILVRLRAACPCTNAVSFDGQLYYDDSSPESHPVPTYACSWTPLVIAVVTTFQGTIAACALAFCVWYTRCHRRKTFTIRVEEAERRDSKRLRNSDMSVLRHCSNSTVTSLTDCSRATSCEQGSLHPSDSLTTPRTSHTLSDYMNAYVTQQMRRNYQLGLPIPDYVDLDPNSRDPHETLYSSLRGRDFNNRRRRIVTQ</sequence>
<evidence type="ECO:0000256" key="7">
    <source>
        <dbReference type="SAM" id="SignalP"/>
    </source>
</evidence>
<evidence type="ECO:0000256" key="4">
    <source>
        <dbReference type="ARBA" id="ARBA00023157"/>
    </source>
</evidence>
<dbReference type="Gene3D" id="3.80.10.10">
    <property type="entry name" value="Ribonuclease Inhibitor"/>
    <property type="match status" value="2"/>
</dbReference>
<dbReference type="GeneID" id="119725045"/>
<dbReference type="SUPFAM" id="SSF52058">
    <property type="entry name" value="L domain-like"/>
    <property type="match status" value="1"/>
</dbReference>
<dbReference type="Gene3D" id="2.60.40.10">
    <property type="entry name" value="Immunoglobulins"/>
    <property type="match status" value="1"/>
</dbReference>
<feature type="region of interest" description="Disordered" evidence="5">
    <location>
        <begin position="360"/>
        <end position="539"/>
    </location>
</feature>
<dbReference type="Proteomes" id="UP000887568">
    <property type="component" value="Unplaced"/>
</dbReference>
<keyword evidence="6" id="KW-0812">Transmembrane</keyword>
<dbReference type="InterPro" id="IPR003591">
    <property type="entry name" value="Leu-rich_rpt_typical-subtyp"/>
</dbReference>
<feature type="compositionally biased region" description="Polar residues" evidence="5">
    <location>
        <begin position="315"/>
        <end position="324"/>
    </location>
</feature>
<dbReference type="InterPro" id="IPR000483">
    <property type="entry name" value="Cys-rich_flank_reg_C"/>
</dbReference>
<dbReference type="Pfam" id="PF00560">
    <property type="entry name" value="LRR_1"/>
    <property type="match status" value="1"/>
</dbReference>
<dbReference type="SMART" id="SM00409">
    <property type="entry name" value="IG"/>
    <property type="match status" value="1"/>
</dbReference>
<dbReference type="InterPro" id="IPR013783">
    <property type="entry name" value="Ig-like_fold"/>
</dbReference>
<accession>A0A913ZKL9</accession>
<evidence type="ECO:0000313" key="10">
    <source>
        <dbReference type="Proteomes" id="UP000887568"/>
    </source>
</evidence>
<keyword evidence="6" id="KW-1133">Transmembrane helix</keyword>
<dbReference type="SMART" id="SM00369">
    <property type="entry name" value="LRR_TYP"/>
    <property type="match status" value="7"/>
</dbReference>
<dbReference type="AlphaFoldDB" id="A0A913ZKL9"/>
<proteinExistence type="predicted"/>
<dbReference type="InterPro" id="IPR001611">
    <property type="entry name" value="Leu-rich_rpt"/>
</dbReference>
<dbReference type="EnsemblMetazoa" id="XM_038196410.1">
    <property type="protein sequence ID" value="XP_038052338.1"/>
    <property type="gene ID" value="LOC119725045"/>
</dbReference>
<keyword evidence="6" id="KW-0472">Membrane</keyword>
<evidence type="ECO:0000256" key="5">
    <source>
        <dbReference type="SAM" id="MobiDB-lite"/>
    </source>
</evidence>